<gene>
    <name evidence="1" type="ORF">LPJ66_000334</name>
</gene>
<reference evidence="1" key="1">
    <citation type="submission" date="2022-07" db="EMBL/GenBank/DDBJ databases">
        <title>Phylogenomic reconstructions and comparative analyses of Kickxellomycotina fungi.</title>
        <authorList>
            <person name="Reynolds N.K."/>
            <person name="Stajich J.E."/>
            <person name="Barry K."/>
            <person name="Grigoriev I.V."/>
            <person name="Crous P."/>
            <person name="Smith M.E."/>
        </authorList>
    </citation>
    <scope>NUCLEOTIDE SEQUENCE</scope>
    <source>
        <strain evidence="1">Benny 63K</strain>
    </source>
</reference>
<accession>A0ACC1IWB0</accession>
<sequence length="202" mass="22631">MLSSLRLGFFSPRSALSLATRRTMSTTTTGSGNNINKPEQQQKSPLSSTTQDTKSQQMDRIIAPIAQQQQQQKQGSDKVFDNNSYSRVFFPKQTYHPSELNEMNAQNPSRKARESRTTADPFVALGIDPLKEYKNTNVLSNFITEMGKIKPRYKTGLTAKSQRRLAQAIKRARAFGLMPVTSKSYFMYNYKSLGRGGGSGSR</sequence>
<comment type="caution">
    <text evidence="1">The sequence shown here is derived from an EMBL/GenBank/DDBJ whole genome shotgun (WGS) entry which is preliminary data.</text>
</comment>
<dbReference type="EMBL" id="JANBPG010000008">
    <property type="protein sequence ID" value="KAJ1902010.1"/>
    <property type="molecule type" value="Genomic_DNA"/>
</dbReference>
<keyword evidence="2" id="KW-1185">Reference proteome</keyword>
<proteinExistence type="predicted"/>
<organism evidence="1 2">
    <name type="scientific">Kickxella alabastrina</name>
    <dbReference type="NCBI Taxonomy" id="61397"/>
    <lineage>
        <taxon>Eukaryota</taxon>
        <taxon>Fungi</taxon>
        <taxon>Fungi incertae sedis</taxon>
        <taxon>Zoopagomycota</taxon>
        <taxon>Kickxellomycotina</taxon>
        <taxon>Kickxellomycetes</taxon>
        <taxon>Kickxellales</taxon>
        <taxon>Kickxellaceae</taxon>
        <taxon>Kickxella</taxon>
    </lineage>
</organism>
<protein>
    <submittedName>
        <fullName evidence="1">Uncharacterized protein</fullName>
    </submittedName>
</protein>
<dbReference type="Proteomes" id="UP001150581">
    <property type="component" value="Unassembled WGS sequence"/>
</dbReference>
<name>A0ACC1IWB0_9FUNG</name>
<evidence type="ECO:0000313" key="1">
    <source>
        <dbReference type="EMBL" id="KAJ1902010.1"/>
    </source>
</evidence>
<evidence type="ECO:0000313" key="2">
    <source>
        <dbReference type="Proteomes" id="UP001150581"/>
    </source>
</evidence>